<dbReference type="InterPro" id="IPR036873">
    <property type="entry name" value="Rhodanese-like_dom_sf"/>
</dbReference>
<evidence type="ECO:0000313" key="3">
    <source>
        <dbReference type="EMBL" id="SSD60694.1"/>
    </source>
</evidence>
<proteinExistence type="predicted"/>
<sequence>MLLNDTTKNNDIPIHYNRKTPFYNPTSDIINSYSSNDITGLIYKDNYKQTNEAEEGYNEPFCMNNKKVSYQRDSTPMTDHLQQLPKRNTPKLHPYNYGSGSSNNLNFVPAPAPTTLTEEEGTFASIFRTKSTPVASDHKMTILSNSALPLHTNYLAHNLNTHTNNPRLHTNNYKQPSSAHCLYNNPTSSNVSVSVATLTTNVTNNANANSEKVMCWGAPCKLIRSNSSKKLKNLSASSSCNPSRRNSVTSSLCSANASTITTGNNSAHAIKKRGSYQNLAGGGNITSKNIVGNFRLKKKSSFTDEVYTTEHSFCYEDEEQEDDMEEDNLGLASEDFIYQSNHTTVESLDVFKKNRSGIPTINASNSSDGNNSGIDKVTNDEKPFPRTPKRAIISSSDNINKEDNMIAPLIFGDCLLYGHEKIETYNADNSKPLDHCMNSSGPMTAKDRTIATSTYTCPSSNSKDIHKKKMQFKNNHNTAINNDNSACNPANNGYMNARNQKSNEYYYSSVNAVDDFECNGIPYITPDLFSELLKKNITKDLNDDTNLIVIDCRFEYEYKGGHIKTSLNINDHMLLQSYLFKRNNYLTAENRNAHTDYAGFFTEKHNGEVPTMDADNCDGNLSQSCETIVVLYCEFTKYRSPTLAQFIRKLDRELNLEYYPELYYPNLCILKGGYNNFHVQYPELCEGDYIPMVEDFDFDDKLDIFRSRSYFLMNNYNNTAIDTALSSNVCRDSNDNTYCYFGKPLKNITNVFNKSHVCTKSGTKKGTFPFKSDQDNEYENMKKDFNGNIIIDETEEVYEKSYEQKSADDEDSEGTYGYDDSYMAAQLRRKIGLSDNIDDIDYDDDIAMEQLDEILIEL</sequence>
<keyword evidence="4" id="KW-1185">Reference proteome</keyword>
<dbReference type="SUPFAM" id="SSF52821">
    <property type="entry name" value="Rhodanese/Cell cycle control phosphatase"/>
    <property type="match status" value="1"/>
</dbReference>
<gene>
    <name evidence="3" type="ORF">SCODWIG_02455</name>
</gene>
<organism evidence="3 4">
    <name type="scientific">Saccharomycodes ludwigii</name>
    <dbReference type="NCBI Taxonomy" id="36035"/>
    <lineage>
        <taxon>Eukaryota</taxon>
        <taxon>Fungi</taxon>
        <taxon>Dikarya</taxon>
        <taxon>Ascomycota</taxon>
        <taxon>Saccharomycotina</taxon>
        <taxon>Saccharomycetes</taxon>
        <taxon>Saccharomycodales</taxon>
        <taxon>Saccharomycodaceae</taxon>
        <taxon>Saccharomycodes</taxon>
    </lineage>
</organism>
<dbReference type="GO" id="GO:0004725">
    <property type="term" value="F:protein tyrosine phosphatase activity"/>
    <property type="evidence" value="ECO:0007669"/>
    <property type="project" value="TreeGrafter"/>
</dbReference>
<dbReference type="GO" id="GO:0000086">
    <property type="term" value="P:G2/M transition of mitotic cell cycle"/>
    <property type="evidence" value="ECO:0007669"/>
    <property type="project" value="TreeGrafter"/>
</dbReference>
<dbReference type="GO" id="GO:0005634">
    <property type="term" value="C:nucleus"/>
    <property type="evidence" value="ECO:0007669"/>
    <property type="project" value="TreeGrafter"/>
</dbReference>
<evidence type="ECO:0000313" key="4">
    <source>
        <dbReference type="Proteomes" id="UP000262825"/>
    </source>
</evidence>
<accession>A0A376B855</accession>
<dbReference type="SMART" id="SM00450">
    <property type="entry name" value="RHOD"/>
    <property type="match status" value="1"/>
</dbReference>
<dbReference type="GO" id="GO:0005737">
    <property type="term" value="C:cytoplasm"/>
    <property type="evidence" value="ECO:0007669"/>
    <property type="project" value="TreeGrafter"/>
</dbReference>
<feature type="compositionally biased region" description="Low complexity" evidence="1">
    <location>
        <begin position="361"/>
        <end position="375"/>
    </location>
</feature>
<dbReference type="EMBL" id="UFAJ01000423">
    <property type="protein sequence ID" value="SSD60694.1"/>
    <property type="molecule type" value="Genomic_DNA"/>
</dbReference>
<dbReference type="PROSITE" id="PS50206">
    <property type="entry name" value="RHODANESE_3"/>
    <property type="match status" value="1"/>
</dbReference>
<name>A0A376B855_9ASCO</name>
<dbReference type="GO" id="GO:0110032">
    <property type="term" value="P:positive regulation of G2/MI transition of meiotic cell cycle"/>
    <property type="evidence" value="ECO:0007669"/>
    <property type="project" value="TreeGrafter"/>
</dbReference>
<dbReference type="VEuPathDB" id="FungiDB:SCODWIG_02455"/>
<dbReference type="Pfam" id="PF00581">
    <property type="entry name" value="Rhodanese"/>
    <property type="match status" value="1"/>
</dbReference>
<dbReference type="PANTHER" id="PTHR10828:SF17">
    <property type="entry name" value="PROTEIN-TYROSINE-PHOSPHATASE"/>
    <property type="match status" value="1"/>
</dbReference>
<dbReference type="AlphaFoldDB" id="A0A376B855"/>
<feature type="region of interest" description="Disordered" evidence="1">
    <location>
        <begin position="361"/>
        <end position="389"/>
    </location>
</feature>
<dbReference type="InterPro" id="IPR001763">
    <property type="entry name" value="Rhodanese-like_dom"/>
</dbReference>
<protein>
    <recommendedName>
        <fullName evidence="2">Rhodanese domain-containing protein</fullName>
    </recommendedName>
</protein>
<dbReference type="GO" id="GO:0010971">
    <property type="term" value="P:positive regulation of G2/M transition of mitotic cell cycle"/>
    <property type="evidence" value="ECO:0007669"/>
    <property type="project" value="TreeGrafter"/>
</dbReference>
<feature type="domain" description="Rhodanese" evidence="2">
    <location>
        <begin position="543"/>
        <end position="686"/>
    </location>
</feature>
<evidence type="ECO:0000256" key="1">
    <source>
        <dbReference type="SAM" id="MobiDB-lite"/>
    </source>
</evidence>
<evidence type="ECO:0000259" key="2">
    <source>
        <dbReference type="PROSITE" id="PS50206"/>
    </source>
</evidence>
<dbReference type="PANTHER" id="PTHR10828">
    <property type="entry name" value="M-PHASE INDUCER PHOSPHATASE DUAL SPECIFICITY PHOSPHATASE CDC25"/>
    <property type="match status" value="1"/>
</dbReference>
<reference evidence="4" key="1">
    <citation type="submission" date="2018-06" db="EMBL/GenBank/DDBJ databases">
        <authorList>
            <person name="Guldener U."/>
        </authorList>
    </citation>
    <scope>NUCLEOTIDE SEQUENCE [LARGE SCALE GENOMIC DNA]</scope>
    <source>
        <strain evidence="4">UTAD17</strain>
    </source>
</reference>
<dbReference type="Gene3D" id="3.40.250.10">
    <property type="entry name" value="Rhodanese-like domain"/>
    <property type="match status" value="1"/>
</dbReference>
<dbReference type="Proteomes" id="UP000262825">
    <property type="component" value="Unassembled WGS sequence"/>
</dbReference>